<evidence type="ECO:0000313" key="3">
    <source>
        <dbReference type="Proteomes" id="UP001500711"/>
    </source>
</evidence>
<dbReference type="RefSeq" id="WP_346132302.1">
    <property type="nucleotide sequence ID" value="NZ_BAABBE010000014.1"/>
</dbReference>
<comment type="caution">
    <text evidence="2">The sequence shown here is derived from an EMBL/GenBank/DDBJ whole genome shotgun (WGS) entry which is preliminary data.</text>
</comment>
<evidence type="ECO:0000256" key="1">
    <source>
        <dbReference type="SAM" id="Phobius"/>
    </source>
</evidence>
<gene>
    <name evidence="2" type="ORF">GCM10022267_50070</name>
</gene>
<feature type="transmembrane region" description="Helical" evidence="1">
    <location>
        <begin position="37"/>
        <end position="60"/>
    </location>
</feature>
<accession>A0ABP7BFT2</accession>
<reference evidence="3" key="1">
    <citation type="journal article" date="2019" name="Int. J. Syst. Evol. Microbiol.">
        <title>The Global Catalogue of Microorganisms (GCM) 10K type strain sequencing project: providing services to taxonomists for standard genome sequencing and annotation.</title>
        <authorList>
            <consortium name="The Broad Institute Genomics Platform"/>
            <consortium name="The Broad Institute Genome Sequencing Center for Infectious Disease"/>
            <person name="Wu L."/>
            <person name="Ma J."/>
        </authorList>
    </citation>
    <scope>NUCLEOTIDE SEQUENCE [LARGE SCALE GENOMIC DNA]</scope>
    <source>
        <strain evidence="3">JCM 17494</strain>
    </source>
</reference>
<name>A0ABP7BFT2_9PSEU</name>
<keyword evidence="1" id="KW-1133">Transmembrane helix</keyword>
<proteinExistence type="predicted"/>
<dbReference type="EMBL" id="BAABBE010000014">
    <property type="protein sequence ID" value="GAA3657924.1"/>
    <property type="molecule type" value="Genomic_DNA"/>
</dbReference>
<keyword evidence="1" id="KW-0812">Transmembrane</keyword>
<dbReference type="Proteomes" id="UP001500711">
    <property type="component" value="Unassembled WGS sequence"/>
</dbReference>
<organism evidence="2 3">
    <name type="scientific">Lentzea roselyniae</name>
    <dbReference type="NCBI Taxonomy" id="531940"/>
    <lineage>
        <taxon>Bacteria</taxon>
        <taxon>Bacillati</taxon>
        <taxon>Actinomycetota</taxon>
        <taxon>Actinomycetes</taxon>
        <taxon>Pseudonocardiales</taxon>
        <taxon>Pseudonocardiaceae</taxon>
        <taxon>Lentzea</taxon>
    </lineage>
</organism>
<protein>
    <submittedName>
        <fullName evidence="2">Uncharacterized protein</fullName>
    </submittedName>
</protein>
<evidence type="ECO:0000313" key="2">
    <source>
        <dbReference type="EMBL" id="GAA3657924.1"/>
    </source>
</evidence>
<keyword evidence="1" id="KW-0472">Membrane</keyword>
<feature type="transmembrane region" description="Helical" evidence="1">
    <location>
        <begin position="7"/>
        <end position="31"/>
    </location>
</feature>
<keyword evidence="3" id="KW-1185">Reference proteome</keyword>
<sequence>MWRIGFAFWACWQIVKWAAVGAAVLVVLYLWGGFNGAFILAVLAVGLGLWGLKATLGSLYQREETDRRWSR</sequence>